<evidence type="ECO:0000313" key="2">
    <source>
        <dbReference type="Proteomes" id="UP001163603"/>
    </source>
</evidence>
<organism evidence="1 2">
    <name type="scientific">Pistacia integerrima</name>
    <dbReference type="NCBI Taxonomy" id="434235"/>
    <lineage>
        <taxon>Eukaryota</taxon>
        <taxon>Viridiplantae</taxon>
        <taxon>Streptophyta</taxon>
        <taxon>Embryophyta</taxon>
        <taxon>Tracheophyta</taxon>
        <taxon>Spermatophyta</taxon>
        <taxon>Magnoliopsida</taxon>
        <taxon>eudicotyledons</taxon>
        <taxon>Gunneridae</taxon>
        <taxon>Pentapetalae</taxon>
        <taxon>rosids</taxon>
        <taxon>malvids</taxon>
        <taxon>Sapindales</taxon>
        <taxon>Anacardiaceae</taxon>
        <taxon>Pistacia</taxon>
    </lineage>
</organism>
<proteinExistence type="predicted"/>
<name>A0ACC0YLP4_9ROSI</name>
<accession>A0ACC0YLP4</accession>
<sequence length="480" mass="53361">MVSSSSDEKEGIMSRGWERLNSLPGKVIKLGQDDPRRVTHSLKVGLAVTLVSILFYYFEPLYHGFGVSAMWAVLTVVVVFEFSVGATLGKGLNRGLATFTAGVLGFGGHRLASLFGDKGEQILLALFVFLIAAAVTYLRFFPRMKARYDYGLLIFILTFSMISVSGYHDDELLPIAEQRIFTILIGGLTAVAVCIFICPVWAGDDLHNLVANNIEKLAIFLEGFGSEYFKIPEDEESLKKVSEEYKSVLSSKQSEESLANFARWEPGHGKFKFRHPWKHYLMIGSVTRQCAYKIEALNDCLHSETQTPQEIRCKIEEASLKLCSESVNTLRELALALRKMIPPKSVNEHLINSKIAAKNLKSLLNTCLCKETDLLEVIPAATMACLLVDVVSYTERIAESIQELASLAKFKSSGKPEVIPAQPNLRPQEITKQNSCISIPAQQTLCYQRSMQRNSSINIAPHHVITVQEESPCSSVDRTS</sequence>
<evidence type="ECO:0000313" key="1">
    <source>
        <dbReference type="EMBL" id="KAJ0038290.1"/>
    </source>
</evidence>
<comment type="caution">
    <text evidence="1">The sequence shown here is derived from an EMBL/GenBank/DDBJ whole genome shotgun (WGS) entry which is preliminary data.</text>
</comment>
<keyword evidence="2" id="KW-1185">Reference proteome</keyword>
<dbReference type="Proteomes" id="UP001163603">
    <property type="component" value="Chromosome 6"/>
</dbReference>
<dbReference type="EMBL" id="CM047741">
    <property type="protein sequence ID" value="KAJ0038290.1"/>
    <property type="molecule type" value="Genomic_DNA"/>
</dbReference>
<protein>
    <submittedName>
        <fullName evidence="1">Uncharacterized protein</fullName>
    </submittedName>
</protein>
<gene>
    <name evidence="1" type="ORF">Pint_23961</name>
</gene>
<reference evidence="2" key="1">
    <citation type="journal article" date="2023" name="G3 (Bethesda)">
        <title>Genome assembly and association tests identify interacting loci associated with vigor, precocity, and sex in interspecific pistachio rootstocks.</title>
        <authorList>
            <person name="Palmer W."/>
            <person name="Jacygrad E."/>
            <person name="Sagayaradj S."/>
            <person name="Cavanaugh K."/>
            <person name="Han R."/>
            <person name="Bertier L."/>
            <person name="Beede B."/>
            <person name="Kafkas S."/>
            <person name="Golino D."/>
            <person name="Preece J."/>
            <person name="Michelmore R."/>
        </authorList>
    </citation>
    <scope>NUCLEOTIDE SEQUENCE [LARGE SCALE GENOMIC DNA]</scope>
</reference>